<reference evidence="1" key="1">
    <citation type="submission" date="2020-08" db="EMBL/GenBank/DDBJ databases">
        <title>Multicomponent nature underlies the extraordinary mechanical properties of spider dragline silk.</title>
        <authorList>
            <person name="Kono N."/>
            <person name="Nakamura H."/>
            <person name="Mori M."/>
            <person name="Yoshida Y."/>
            <person name="Ohtoshi R."/>
            <person name="Malay A.D."/>
            <person name="Moran D.A.P."/>
            <person name="Tomita M."/>
            <person name="Numata K."/>
            <person name="Arakawa K."/>
        </authorList>
    </citation>
    <scope>NUCLEOTIDE SEQUENCE</scope>
</reference>
<comment type="caution">
    <text evidence="1">The sequence shown here is derived from an EMBL/GenBank/DDBJ whole genome shotgun (WGS) entry which is preliminary data.</text>
</comment>
<proteinExistence type="predicted"/>
<gene>
    <name evidence="1" type="ORF">TNIN_319071</name>
</gene>
<dbReference type="Proteomes" id="UP000886998">
    <property type="component" value="Unassembled WGS sequence"/>
</dbReference>
<dbReference type="Gene3D" id="2.60.40.10">
    <property type="entry name" value="Immunoglobulins"/>
    <property type="match status" value="1"/>
</dbReference>
<evidence type="ECO:0000313" key="1">
    <source>
        <dbReference type="EMBL" id="GFS60403.1"/>
    </source>
</evidence>
<keyword evidence="2" id="KW-1185">Reference proteome</keyword>
<accession>A0A8X6ITS9</accession>
<dbReference type="EMBL" id="BMAV01027575">
    <property type="protein sequence ID" value="GFS60403.1"/>
    <property type="molecule type" value="Genomic_DNA"/>
</dbReference>
<protein>
    <submittedName>
        <fullName evidence="1">Uncharacterized protein</fullName>
    </submittedName>
</protein>
<dbReference type="InterPro" id="IPR013783">
    <property type="entry name" value="Ig-like_fold"/>
</dbReference>
<name>A0A8X6ITS9_9ARAC</name>
<dbReference type="OrthoDB" id="5969816at2759"/>
<dbReference type="AlphaFoldDB" id="A0A8X6ITS9"/>
<evidence type="ECO:0000313" key="2">
    <source>
        <dbReference type="Proteomes" id="UP000886998"/>
    </source>
</evidence>
<organism evidence="1 2">
    <name type="scientific">Trichonephila inaurata madagascariensis</name>
    <dbReference type="NCBI Taxonomy" id="2747483"/>
    <lineage>
        <taxon>Eukaryota</taxon>
        <taxon>Metazoa</taxon>
        <taxon>Ecdysozoa</taxon>
        <taxon>Arthropoda</taxon>
        <taxon>Chelicerata</taxon>
        <taxon>Arachnida</taxon>
        <taxon>Araneae</taxon>
        <taxon>Araneomorphae</taxon>
        <taxon>Entelegynae</taxon>
        <taxon>Araneoidea</taxon>
        <taxon>Nephilidae</taxon>
        <taxon>Trichonephila</taxon>
        <taxon>Trichonephila inaurata</taxon>
    </lineage>
</organism>
<sequence>MGIGKLRDRKLECQRNTVKEIFGKVCAEDQKTDRTRSWQKSRIFSRQVRRVDQDLVPYFDNSTSKNVTTTSGKTAYLPCRVRHLGDRTVSDFSYV</sequence>